<evidence type="ECO:0000313" key="4">
    <source>
        <dbReference type="Proteomes" id="UP000244940"/>
    </source>
</evidence>
<proteinExistence type="predicted"/>
<dbReference type="InterPro" id="IPR046789">
    <property type="entry name" value="HTH_62"/>
</dbReference>
<protein>
    <recommendedName>
        <fullName evidence="2">Recombinase-like domain-containing protein</fullName>
    </recommendedName>
</protein>
<dbReference type="Proteomes" id="UP000244940">
    <property type="component" value="Unassembled WGS sequence"/>
</dbReference>
<organism evidence="3 4">
    <name type="scientific">Pararhodobacter marinus</name>
    <dbReference type="NCBI Taxonomy" id="2184063"/>
    <lineage>
        <taxon>Bacteria</taxon>
        <taxon>Pseudomonadati</taxon>
        <taxon>Pseudomonadota</taxon>
        <taxon>Alphaproteobacteria</taxon>
        <taxon>Rhodobacterales</taxon>
        <taxon>Paracoccaceae</taxon>
        <taxon>Pararhodobacter</taxon>
    </lineage>
</organism>
<dbReference type="Pfam" id="PF20552">
    <property type="entry name" value="HTH_62"/>
    <property type="match status" value="1"/>
</dbReference>
<evidence type="ECO:0000259" key="2">
    <source>
        <dbReference type="Pfam" id="PF20552"/>
    </source>
</evidence>
<reference evidence="3 4" key="1">
    <citation type="submission" date="2018-05" db="EMBL/GenBank/DDBJ databases">
        <title>Pararhodobacter marina sp. nov., isolated from deep-sea water of the Indian Ocean.</title>
        <authorList>
            <person name="Lai Q.Sr."/>
            <person name="Liu X."/>
            <person name="Shao Z."/>
        </authorList>
    </citation>
    <scope>NUCLEOTIDE SEQUENCE [LARGE SCALE GENOMIC DNA]</scope>
    <source>
        <strain evidence="3 4">CIC4N-9</strain>
    </source>
</reference>
<comment type="caution">
    <text evidence="3">The sequence shown here is derived from an EMBL/GenBank/DDBJ whole genome shotgun (WGS) entry which is preliminary data.</text>
</comment>
<feature type="region of interest" description="Disordered" evidence="1">
    <location>
        <begin position="1"/>
        <end position="25"/>
    </location>
</feature>
<dbReference type="EMBL" id="QEYD01000004">
    <property type="protein sequence ID" value="PWE29830.1"/>
    <property type="molecule type" value="Genomic_DNA"/>
</dbReference>
<accession>A0A2U2CD96</accession>
<dbReference type="OrthoDB" id="7860636at2"/>
<sequence>MAAALREPGRAELAHQSTGRAPSAEEHALAEAMMDIYGSGVSDPAAMAKALTERGVKAPVSGRTDWDAALFEAELTAINEAYDAAYAENGIGA</sequence>
<dbReference type="AlphaFoldDB" id="A0A2U2CD96"/>
<name>A0A2U2CD96_9RHOB</name>
<feature type="domain" description="Recombinase-like" evidence="2">
    <location>
        <begin position="14"/>
        <end position="76"/>
    </location>
</feature>
<evidence type="ECO:0000313" key="3">
    <source>
        <dbReference type="EMBL" id="PWE29830.1"/>
    </source>
</evidence>
<keyword evidence="4" id="KW-1185">Reference proteome</keyword>
<evidence type="ECO:0000256" key="1">
    <source>
        <dbReference type="SAM" id="MobiDB-lite"/>
    </source>
</evidence>
<gene>
    <name evidence="3" type="ORF">C4N9_07905</name>
</gene>